<dbReference type="GO" id="GO:0019005">
    <property type="term" value="C:SCF ubiquitin ligase complex"/>
    <property type="evidence" value="ECO:0007669"/>
    <property type="project" value="TreeGrafter"/>
</dbReference>
<protein>
    <submittedName>
        <fullName evidence="2">Uncharacterized protein</fullName>
    </submittedName>
</protein>
<reference evidence="2 3" key="1">
    <citation type="journal article" date="2019" name="PLoS Biol.">
        <title>Sex chromosomes control vertical transmission of feminizing Wolbachia symbionts in an isopod.</title>
        <authorList>
            <person name="Becking T."/>
            <person name="Chebbi M.A."/>
            <person name="Giraud I."/>
            <person name="Moumen B."/>
            <person name="Laverre T."/>
            <person name="Caubet Y."/>
            <person name="Peccoud J."/>
            <person name="Gilbert C."/>
            <person name="Cordaux R."/>
        </authorList>
    </citation>
    <scope>NUCLEOTIDE SEQUENCE [LARGE SCALE GENOMIC DNA]</scope>
    <source>
        <strain evidence="2">ANa2</strain>
        <tissue evidence="2">Whole body excluding digestive tract and cuticle</tissue>
    </source>
</reference>
<feature type="region of interest" description="Disordered" evidence="1">
    <location>
        <begin position="161"/>
        <end position="183"/>
    </location>
</feature>
<dbReference type="SUPFAM" id="SSF52047">
    <property type="entry name" value="RNI-like"/>
    <property type="match status" value="1"/>
</dbReference>
<dbReference type="PANTHER" id="PTHR13318">
    <property type="entry name" value="PARTNER OF PAIRED, ISOFORM B-RELATED"/>
    <property type="match status" value="1"/>
</dbReference>
<keyword evidence="3" id="KW-1185">Reference proteome</keyword>
<evidence type="ECO:0000313" key="2">
    <source>
        <dbReference type="EMBL" id="KAB7502731.1"/>
    </source>
</evidence>
<comment type="caution">
    <text evidence="2">The sequence shown here is derived from an EMBL/GenBank/DDBJ whole genome shotgun (WGS) entry which is preliminary data.</text>
</comment>
<evidence type="ECO:0000256" key="1">
    <source>
        <dbReference type="SAM" id="MobiDB-lite"/>
    </source>
</evidence>
<proteinExistence type="predicted"/>
<name>A0A5N5T7Y7_9CRUS</name>
<gene>
    <name evidence="2" type="ORF">Anas_03310</name>
</gene>
<dbReference type="OrthoDB" id="16120at2759"/>
<dbReference type="Gene3D" id="3.80.10.10">
    <property type="entry name" value="Ribonuclease Inhibitor"/>
    <property type="match status" value="2"/>
</dbReference>
<organism evidence="2 3">
    <name type="scientific">Armadillidium nasatum</name>
    <dbReference type="NCBI Taxonomy" id="96803"/>
    <lineage>
        <taxon>Eukaryota</taxon>
        <taxon>Metazoa</taxon>
        <taxon>Ecdysozoa</taxon>
        <taxon>Arthropoda</taxon>
        <taxon>Crustacea</taxon>
        <taxon>Multicrustacea</taxon>
        <taxon>Malacostraca</taxon>
        <taxon>Eumalacostraca</taxon>
        <taxon>Peracarida</taxon>
        <taxon>Isopoda</taxon>
        <taxon>Oniscidea</taxon>
        <taxon>Crinocheta</taxon>
        <taxon>Armadillidiidae</taxon>
        <taxon>Armadillidium</taxon>
    </lineage>
</organism>
<feature type="compositionally biased region" description="Basic and acidic residues" evidence="1">
    <location>
        <begin position="167"/>
        <end position="178"/>
    </location>
</feature>
<sequence length="636" mass="71416">MAPLKKKNVESLENLSLKAVLSSITADIYLTHLLTQDLKDSILLSSLRAKSRDELLKATSHRLQILPGLLNDQVRENLIKEFFNQTNLDKWHGSRIDILKVLLNETVTTLNLGSQRLPQETLTIIGERCPNITKLHVVLYEPDSLTDMNLGMKLFSKLKSNSQELPSNKEQKSDEAGPARKKRKISAKKEVIVKSPSSPSYLGVMASYKHLTEITILQGATNELLTALGHNADNLQKLKICYSYSITDQGVKGLCLKYPENHTQRRGCHLHELRVRSFHLNPCCSTLTEFDTLGTCVTHFGIAFLLKYLPQLRSLGDCNSISEALEILVGRNSILPKNYALLPTIKRHSARYKLARMKEERVNSNKFLLLSSLCPDLKELTLGHSYREVDLGRALESLWQKNGLRSQMGQLRHLKKLSLLNVGSLSVKESIKAVGHQLTHLHVYCKGLDLQAVLESCVNLTSLTLEGSQVSAPYEALEAVRPNALRNLEVVRVRSYLPSSYIDLILSNSKKLTKIDFISLEDIGDDKIEQLVNNGHFNQLHSLQISKANNLTIKAASTLIKKCPKLADLQDLGGWNINYDSFCKLQNEIEKGNFDISLTYGVTMRENDSDDASDTSADYHIELLDAFRNIFPIVIL</sequence>
<evidence type="ECO:0000313" key="3">
    <source>
        <dbReference type="Proteomes" id="UP000326759"/>
    </source>
</evidence>
<accession>A0A5N5T7Y7</accession>
<dbReference type="GO" id="GO:0031146">
    <property type="term" value="P:SCF-dependent proteasomal ubiquitin-dependent protein catabolic process"/>
    <property type="evidence" value="ECO:0007669"/>
    <property type="project" value="TreeGrafter"/>
</dbReference>
<dbReference type="AlphaFoldDB" id="A0A5N5T7Y7"/>
<dbReference type="Proteomes" id="UP000326759">
    <property type="component" value="Unassembled WGS sequence"/>
</dbReference>
<dbReference type="EMBL" id="SEYY01006858">
    <property type="protein sequence ID" value="KAB7502731.1"/>
    <property type="molecule type" value="Genomic_DNA"/>
</dbReference>
<dbReference type="InterPro" id="IPR032675">
    <property type="entry name" value="LRR_dom_sf"/>
</dbReference>